<dbReference type="RefSeq" id="WP_102882864.1">
    <property type="nucleotide sequence ID" value="NZ_CP010725.1"/>
</dbReference>
<evidence type="ECO:0000256" key="1">
    <source>
        <dbReference type="SAM" id="MobiDB-lite"/>
    </source>
</evidence>
<keyword evidence="2" id="KW-1133">Transmembrane helix</keyword>
<dbReference type="InterPro" id="IPR025297">
    <property type="entry name" value="DUF4159"/>
</dbReference>
<dbReference type="SUPFAM" id="SSF52317">
    <property type="entry name" value="Class I glutamine amidotransferase-like"/>
    <property type="match status" value="1"/>
</dbReference>
<evidence type="ECO:0000256" key="2">
    <source>
        <dbReference type="SAM" id="Phobius"/>
    </source>
</evidence>
<dbReference type="Pfam" id="PF13709">
    <property type="entry name" value="DUF4159"/>
    <property type="match status" value="1"/>
</dbReference>
<feature type="transmembrane region" description="Helical" evidence="2">
    <location>
        <begin position="6"/>
        <end position="28"/>
    </location>
</feature>
<dbReference type="InterPro" id="IPR024163">
    <property type="entry name" value="Aerotolerance_reg_N"/>
</dbReference>
<reference evidence="5 6" key="2">
    <citation type="journal article" date="2017" name="Genome Biol. Evol.">
        <title>Trajectories and Drivers of Genome Evolution in Surface-Associated Marine Phaeobacter.</title>
        <authorList>
            <person name="Freese H.M."/>
            <person name="Sikorski J."/>
            <person name="Bunk B."/>
            <person name="Scheuner C."/>
            <person name="Meier-Kolthoff J.P."/>
            <person name="Sproer C."/>
            <person name="Gram L."/>
            <person name="Overmann J."/>
        </authorList>
    </citation>
    <scope>NUCLEOTIDE SEQUENCE [LARGE SCALE GENOMIC DNA]</scope>
    <source>
        <strain evidence="5 6">P88</strain>
    </source>
</reference>
<feature type="domain" description="DUF4159" evidence="4">
    <location>
        <begin position="733"/>
        <end position="952"/>
    </location>
</feature>
<dbReference type="NCBIfam" id="TIGR02226">
    <property type="entry name" value="two_anch"/>
    <property type="match status" value="1"/>
</dbReference>
<evidence type="ECO:0000313" key="6">
    <source>
        <dbReference type="Proteomes" id="UP000236447"/>
    </source>
</evidence>
<feature type="transmembrane region" description="Helical" evidence="2">
    <location>
        <begin position="638"/>
        <end position="663"/>
    </location>
</feature>
<proteinExistence type="predicted"/>
<dbReference type="AlphaFoldDB" id="A0A2I7K4G8"/>
<dbReference type="Gene3D" id="3.40.50.880">
    <property type="match status" value="1"/>
</dbReference>
<feature type="domain" description="Aerotolerance regulator N-terminal" evidence="3">
    <location>
        <begin position="7"/>
        <end position="81"/>
    </location>
</feature>
<gene>
    <name evidence="5" type="ORF">PhaeoP88_00089</name>
</gene>
<accession>A0A2I7K4G8</accession>
<keyword evidence="2" id="KW-0472">Membrane</keyword>
<feature type="transmembrane region" description="Helical" evidence="2">
    <location>
        <begin position="61"/>
        <end position="83"/>
    </location>
</feature>
<feature type="compositionally biased region" description="Gly residues" evidence="1">
    <location>
        <begin position="246"/>
        <end position="255"/>
    </location>
</feature>
<evidence type="ECO:0000259" key="4">
    <source>
        <dbReference type="Pfam" id="PF13709"/>
    </source>
</evidence>
<evidence type="ECO:0000259" key="3">
    <source>
        <dbReference type="Pfam" id="PF07584"/>
    </source>
</evidence>
<dbReference type="InterPro" id="IPR011933">
    <property type="entry name" value="Double_TM_dom"/>
</dbReference>
<dbReference type="CDD" id="cd03143">
    <property type="entry name" value="A4_beta-galactosidase_middle_domain"/>
    <property type="match status" value="1"/>
</dbReference>
<reference evidence="5 6" key="1">
    <citation type="journal article" date="2017" name="Front. Microbiol.">
        <title>Phaeobacter piscinae sp. nov., a species of the Roseobacter group and potential aquaculture probiont.</title>
        <authorList>
            <person name="Sonnenschein E.C."/>
            <person name="Phippen C.B.W."/>
            <person name="Nielsen K.F."/>
            <person name="Mateiu R.V."/>
            <person name="Melchiorsen J."/>
            <person name="Gram L."/>
            <person name="Overmann J."/>
            <person name="Freese H.M."/>
        </authorList>
    </citation>
    <scope>NUCLEOTIDE SEQUENCE [LARGE SCALE GENOMIC DNA]</scope>
    <source>
        <strain evidence="5 6">P88</strain>
    </source>
</reference>
<dbReference type="Gene3D" id="3.40.50.12140">
    <property type="entry name" value="Domain of unknown function DUF4159"/>
    <property type="match status" value="1"/>
</dbReference>
<dbReference type="PANTHER" id="PTHR37464:SF1">
    <property type="entry name" value="BLL2463 PROTEIN"/>
    <property type="match status" value="1"/>
</dbReference>
<dbReference type="PANTHER" id="PTHR37464">
    <property type="entry name" value="BLL2463 PROTEIN"/>
    <property type="match status" value="1"/>
</dbReference>
<feature type="transmembrane region" description="Helical" evidence="2">
    <location>
        <begin position="675"/>
        <end position="692"/>
    </location>
</feature>
<dbReference type="InterPro" id="IPR029062">
    <property type="entry name" value="Class_I_gatase-like"/>
</dbReference>
<protein>
    <submittedName>
        <fullName evidence="5">Double-transmembrane domain protein</fullName>
    </submittedName>
</protein>
<sequence>MTTIAGIGFTAPWLLLALLALPLLWLLLRAVPPAPRKRLFPAVTLLLGLRDDDSLSDRTPWWLLLLRLMAVAAAIVGLAGPVLNPTATPTGRGPLLVVLDGSWAGAPDWDRTREEIDHLLSEAGRADRPVAVLRLTAPQPPEFQSAASWRRQIIGEAPQAWQPTPEQLARARTQIDTLEGGFDSLWFSDGLTYEGRDDLLATLRQRGRLTVYEHATPRLALRPVVYVDGAMEITVVRSSPQAASGDGRGATGPGAGDDQTVTVLAKGPDPGGTMRTLGSVTVDFADPDSTSADGSEATARLSLPAELRARIRLFELQGQTSAGAVSLADDGLRRREVALISAQSGNEGLALLSPLHYLRKALAPTADLLEGGLSDLLPANPDVIVLADTARLPPDQEAAVVDWATEGGLLLRFAGPRLAASDTARTDEEPLLPVRLRIGGRSIGGAMSWGEPKTLAPFAEDSPFFGLNIPPDVTVSSQVVAQPDPSLAERVIAELSDGTPLVTRKPLGNGQIVLFHVTANAEWSSLPLSGLFVQMMERLAISSGAKPAEAVDLEGTTWAPLQVLDGFGDLFDADALPGVAGPDLIAATAGPELQPGLYQNGDRRIARNVMRTEDQLTPAQWPLGLPVNGYGATPERPLGGLLISLALLLLALDVIAALLLSGLLPRQPQTSASKMRNMISLLLLATSVWVISPGHDTRSHAQGNAIAIEEVTPSPPSDPAADALAAERAAELTLAHVLTGDPQVDQLARDGLQGLSNTLRFRTSVEPAPPAAVNLERDELAFYPLLYWPVTANQAMPSGAAYDRLNTYLRTGGMILFDTRDADLTRAGASSPAGRRLQQLALRLDVPPLEPLPADHVLTRAFYLLQDFPGRHNRGAVWVEAAPADAQQVEGIPFRNLNDGVTPVVIGGNDWAAAWAVDDNGRPLLPVGRGYAGERQRELAYRFGVNLVMHVLTGNYKSDQVHVPALLDRLGQ</sequence>
<dbReference type="EMBL" id="CP010725">
    <property type="protein sequence ID" value="AUQ97501.1"/>
    <property type="molecule type" value="Genomic_DNA"/>
</dbReference>
<organism evidence="5 6">
    <name type="scientific">Phaeobacter inhibens</name>
    <dbReference type="NCBI Taxonomy" id="221822"/>
    <lineage>
        <taxon>Bacteria</taxon>
        <taxon>Pseudomonadati</taxon>
        <taxon>Pseudomonadota</taxon>
        <taxon>Alphaproteobacteria</taxon>
        <taxon>Rhodobacterales</taxon>
        <taxon>Roseobacteraceae</taxon>
        <taxon>Phaeobacter</taxon>
    </lineage>
</organism>
<name>A0A2I7K4G8_9RHOB</name>
<feature type="region of interest" description="Disordered" evidence="1">
    <location>
        <begin position="238"/>
        <end position="261"/>
    </location>
</feature>
<evidence type="ECO:0000313" key="5">
    <source>
        <dbReference type="EMBL" id="AUQ97501.1"/>
    </source>
</evidence>
<keyword evidence="2 5" id="KW-0812">Transmembrane</keyword>
<dbReference type="Pfam" id="PF07584">
    <property type="entry name" value="BatA"/>
    <property type="match status" value="1"/>
</dbReference>
<dbReference type="Proteomes" id="UP000236447">
    <property type="component" value="Chromosome"/>
</dbReference>